<dbReference type="GO" id="GO:0009384">
    <property type="term" value="F:N-acylmannosamine kinase activity"/>
    <property type="evidence" value="ECO:0007669"/>
    <property type="project" value="TreeGrafter"/>
</dbReference>
<dbReference type="PANTHER" id="PTHR18964">
    <property type="entry name" value="ROK (REPRESSOR, ORF, KINASE) FAMILY"/>
    <property type="match status" value="1"/>
</dbReference>
<dbReference type="Gene3D" id="3.30.420.40">
    <property type="match status" value="2"/>
</dbReference>
<organism evidence="1 2">
    <name type="scientific">Pyrobaculum islandicum (strain DSM 4184 / JCM 9189 / GEO3)</name>
    <dbReference type="NCBI Taxonomy" id="384616"/>
    <lineage>
        <taxon>Archaea</taxon>
        <taxon>Thermoproteota</taxon>
        <taxon>Thermoprotei</taxon>
        <taxon>Thermoproteales</taxon>
        <taxon>Thermoproteaceae</taxon>
        <taxon>Pyrobaculum</taxon>
    </lineage>
</organism>
<gene>
    <name evidence="1" type="ordered locus">Pisl_0979</name>
</gene>
<dbReference type="Pfam" id="PF00480">
    <property type="entry name" value="ROK"/>
    <property type="match status" value="1"/>
</dbReference>
<accession>A1RT73</accession>
<dbReference type="STRING" id="384616.Pisl_0979"/>
<sequence length="315" mass="34322">MGKFFYSALKQVYVRLFLGIDIGATWTRALLIDEHGDIINRVKVKTSVNPIADVVDIVKRWQFHAVGVGSIGPLDLKSGWVVNSPNSPTRRFPLVEPLKELGKPIVVANDCVAAVWGEYVFKYNVENMVYITLSTGVGVGAIVNGNLLLGKDGNAHELGHAVIDFKSARRCGCGGRGHFEAYVGGAHIPRVYQEATGDAPASPEEIFRRYRHGDEKARKFINLWLDALAAGIATVVAAYDPELLIVGGSIALNNWDIISRELPARLRDYLSLREPEILKASFGDDEVAVGAAALAYKTPDTLKKFGYPITASSQS</sequence>
<dbReference type="HOGENOM" id="CLU_036604_0_1_2"/>
<dbReference type="InterPro" id="IPR000600">
    <property type="entry name" value="ROK"/>
</dbReference>
<dbReference type="AlphaFoldDB" id="A1RT73"/>
<dbReference type="KEGG" id="pis:Pisl_0979"/>
<dbReference type="PANTHER" id="PTHR18964:SF149">
    <property type="entry name" value="BIFUNCTIONAL UDP-N-ACETYLGLUCOSAMINE 2-EPIMERASE_N-ACETYLMANNOSAMINE KINASE"/>
    <property type="match status" value="1"/>
</dbReference>
<name>A1RT73_PYRIL</name>
<proteinExistence type="predicted"/>
<dbReference type="NCBIfam" id="NF045551">
    <property type="entry name" value="GK_Pyrobac"/>
    <property type="match status" value="1"/>
</dbReference>
<dbReference type="Proteomes" id="UP000002595">
    <property type="component" value="Chromosome"/>
</dbReference>
<dbReference type="eggNOG" id="arCOG04280">
    <property type="taxonomic scope" value="Archaea"/>
</dbReference>
<keyword evidence="2" id="KW-1185">Reference proteome</keyword>
<dbReference type="EC" id="2.7.1.2" evidence="1"/>
<dbReference type="InterPro" id="IPR054671">
    <property type="entry name" value="GK_pyrobaculum-type"/>
</dbReference>
<dbReference type="GO" id="GO:0008761">
    <property type="term" value="F:UDP-N-acetylglucosamine 2-epimerase activity"/>
    <property type="evidence" value="ECO:0007669"/>
    <property type="project" value="TreeGrafter"/>
</dbReference>
<protein>
    <submittedName>
        <fullName evidence="1">Glucokinase</fullName>
        <ecNumber evidence="1">2.7.1.2</ecNumber>
    </submittedName>
</protein>
<dbReference type="SUPFAM" id="SSF53067">
    <property type="entry name" value="Actin-like ATPase domain"/>
    <property type="match status" value="1"/>
</dbReference>
<evidence type="ECO:0000313" key="1">
    <source>
        <dbReference type="EMBL" id="ABL88155.1"/>
    </source>
</evidence>
<dbReference type="GO" id="GO:0004340">
    <property type="term" value="F:glucokinase activity"/>
    <property type="evidence" value="ECO:0007669"/>
    <property type="project" value="UniProtKB-EC"/>
</dbReference>
<evidence type="ECO:0000313" key="2">
    <source>
        <dbReference type="Proteomes" id="UP000002595"/>
    </source>
</evidence>
<dbReference type="InterPro" id="IPR043129">
    <property type="entry name" value="ATPase_NBD"/>
</dbReference>
<dbReference type="EMBL" id="CP000504">
    <property type="protein sequence ID" value="ABL88155.1"/>
    <property type="molecule type" value="Genomic_DNA"/>
</dbReference>
<reference evidence="1" key="1">
    <citation type="submission" date="2006-12" db="EMBL/GenBank/DDBJ databases">
        <title>Complete sequence of Pyrobaculum islandicum DSM 4184.</title>
        <authorList>
            <person name="Copeland A."/>
            <person name="Lucas S."/>
            <person name="Lapidus A."/>
            <person name="Barry K."/>
            <person name="Detter J.C."/>
            <person name="Glavina del Rio T."/>
            <person name="Dalin E."/>
            <person name="Tice H."/>
            <person name="Pitluck S."/>
            <person name="Meincke L."/>
            <person name="Brettin T."/>
            <person name="Bruce D."/>
            <person name="Han C."/>
            <person name="Tapia R."/>
            <person name="Gilna P."/>
            <person name="Schmutz J."/>
            <person name="Larimer F."/>
            <person name="Land M."/>
            <person name="Hauser L."/>
            <person name="Kyrpides N."/>
            <person name="Mikhailova N."/>
            <person name="Cozen A.E."/>
            <person name="Fitz-Gibbon S.T."/>
            <person name="House C.H."/>
            <person name="Saltikov C."/>
            <person name="Lowe T."/>
            <person name="Richardson P."/>
        </authorList>
    </citation>
    <scope>NUCLEOTIDE SEQUENCE [LARGE SCALE GENOMIC DNA]</scope>
    <source>
        <strain evidence="1">DSM 4184</strain>
    </source>
</reference>
<keyword evidence="1" id="KW-0808">Transferase</keyword>